<dbReference type="CDD" id="cd01335">
    <property type="entry name" value="Radical_SAM"/>
    <property type="match status" value="1"/>
</dbReference>
<reference evidence="8 9" key="1">
    <citation type="submission" date="2015-09" db="EMBL/GenBank/DDBJ databases">
        <title>Sorangium comparison.</title>
        <authorList>
            <person name="Zaburannyi N."/>
            <person name="Bunk B."/>
            <person name="Overmann J."/>
            <person name="Mueller R."/>
        </authorList>
    </citation>
    <scope>NUCLEOTIDE SEQUENCE [LARGE SCALE GENOMIC DNA]</scope>
    <source>
        <strain evidence="8 9">So ce26</strain>
    </source>
</reference>
<evidence type="ECO:0000256" key="6">
    <source>
        <dbReference type="ARBA" id="ARBA00023014"/>
    </source>
</evidence>
<protein>
    <recommendedName>
        <fullName evidence="7">Radical SAM core domain-containing protein</fullName>
    </recommendedName>
</protein>
<dbReference type="Proteomes" id="UP000238348">
    <property type="component" value="Chromosome"/>
</dbReference>
<dbReference type="InterPro" id="IPR007197">
    <property type="entry name" value="rSAM"/>
</dbReference>
<dbReference type="InterPro" id="IPR058240">
    <property type="entry name" value="rSAM_sf"/>
</dbReference>
<proteinExistence type="predicted"/>
<evidence type="ECO:0000256" key="5">
    <source>
        <dbReference type="ARBA" id="ARBA00023004"/>
    </source>
</evidence>
<dbReference type="GO" id="GO:0003824">
    <property type="term" value="F:catalytic activity"/>
    <property type="evidence" value="ECO:0007669"/>
    <property type="project" value="InterPro"/>
</dbReference>
<organism evidence="8 9">
    <name type="scientific">Sorangium cellulosum</name>
    <name type="common">Polyangium cellulosum</name>
    <dbReference type="NCBI Taxonomy" id="56"/>
    <lineage>
        <taxon>Bacteria</taxon>
        <taxon>Pseudomonadati</taxon>
        <taxon>Myxococcota</taxon>
        <taxon>Polyangia</taxon>
        <taxon>Polyangiales</taxon>
        <taxon>Polyangiaceae</taxon>
        <taxon>Sorangium</taxon>
    </lineage>
</organism>
<evidence type="ECO:0000313" key="8">
    <source>
        <dbReference type="EMBL" id="AUX45194.1"/>
    </source>
</evidence>
<dbReference type="InterPro" id="IPR034391">
    <property type="entry name" value="AdoMet-like_SPASM_containing"/>
</dbReference>
<dbReference type="OrthoDB" id="9772409at2"/>
<sequence>MNRFVRLQVGVRKLLFRDLLSVRFYARRIQKQHLARALTSLVYSKAPYTFPRPRLPYVVAVEPTTYCNLQCIMCPSPGFKSPRGYMSMDVFDKVLREAVAGGMHRIRFIGLGEPLMHPQLPEMIRKAKRGGLYTEVSTNATLLTRELGAALLDAGLDEIGFSLDSADEAEYERIRKGAKFREVIANVDGFLELCAADRRRAPITVARMVVMDRSKIDEFSRRWSGKVDSLQFNPVRLYADTGVARKVKRTLAAAPQPMQLKRKVRCRLILQQLQVAWDGSVGLCSQSSVLVGDVKTASLQDIWNGVVLQKVRSLHEAYEGHRLDVCKVCPVMEPVIARDNTPLGEGQVTTRAYFRDDQIDLAAPRAGGLLQLRRRPQPSTPADSRGL</sequence>
<dbReference type="PANTHER" id="PTHR11228:SF7">
    <property type="entry name" value="PQQA PEPTIDE CYCLASE"/>
    <property type="match status" value="1"/>
</dbReference>
<dbReference type="InterPro" id="IPR050377">
    <property type="entry name" value="Radical_SAM_PqqE_MftC-like"/>
</dbReference>
<dbReference type="RefSeq" id="WP_104983610.1">
    <property type="nucleotide sequence ID" value="NZ_CP012673.1"/>
</dbReference>
<evidence type="ECO:0000256" key="1">
    <source>
        <dbReference type="ARBA" id="ARBA00001966"/>
    </source>
</evidence>
<dbReference type="GO" id="GO:0051536">
    <property type="term" value="F:iron-sulfur cluster binding"/>
    <property type="evidence" value="ECO:0007669"/>
    <property type="project" value="UniProtKB-KW"/>
</dbReference>
<evidence type="ECO:0000256" key="2">
    <source>
        <dbReference type="ARBA" id="ARBA00022485"/>
    </source>
</evidence>
<keyword evidence="2" id="KW-0004">4Fe-4S</keyword>
<dbReference type="SFLD" id="SFLDS00029">
    <property type="entry name" value="Radical_SAM"/>
    <property type="match status" value="1"/>
</dbReference>
<name>A0A2L0F0U7_SORCE</name>
<evidence type="ECO:0000256" key="3">
    <source>
        <dbReference type="ARBA" id="ARBA00022691"/>
    </source>
</evidence>
<evidence type="ECO:0000256" key="4">
    <source>
        <dbReference type="ARBA" id="ARBA00022723"/>
    </source>
</evidence>
<keyword evidence="6" id="KW-0411">Iron-sulfur</keyword>
<dbReference type="GO" id="GO:0046872">
    <property type="term" value="F:metal ion binding"/>
    <property type="evidence" value="ECO:0007669"/>
    <property type="project" value="UniProtKB-KW"/>
</dbReference>
<dbReference type="AlphaFoldDB" id="A0A2L0F0U7"/>
<dbReference type="SUPFAM" id="SSF102114">
    <property type="entry name" value="Radical SAM enzymes"/>
    <property type="match status" value="1"/>
</dbReference>
<dbReference type="SFLD" id="SFLDG01067">
    <property type="entry name" value="SPASM/twitch_domain_containing"/>
    <property type="match status" value="1"/>
</dbReference>
<keyword evidence="4" id="KW-0479">Metal-binding</keyword>
<dbReference type="SFLD" id="SFLDG01387">
    <property type="entry name" value="BtrN-like_SPASM_domain_contain"/>
    <property type="match status" value="1"/>
</dbReference>
<evidence type="ECO:0000259" key="7">
    <source>
        <dbReference type="PROSITE" id="PS51918"/>
    </source>
</evidence>
<keyword evidence="5" id="KW-0408">Iron</keyword>
<accession>A0A2L0F0U7</accession>
<keyword evidence="3" id="KW-0949">S-adenosyl-L-methionine</keyword>
<comment type="cofactor">
    <cofactor evidence="1">
        <name>[4Fe-4S] cluster</name>
        <dbReference type="ChEBI" id="CHEBI:49883"/>
    </cofactor>
</comment>
<dbReference type="InterPro" id="IPR023885">
    <property type="entry name" value="4Fe4S-binding_SPASM_dom"/>
</dbReference>
<dbReference type="InterPro" id="IPR013785">
    <property type="entry name" value="Aldolase_TIM"/>
</dbReference>
<dbReference type="InterPro" id="IPR006638">
    <property type="entry name" value="Elp3/MiaA/NifB-like_rSAM"/>
</dbReference>
<evidence type="ECO:0000313" key="9">
    <source>
        <dbReference type="Proteomes" id="UP000238348"/>
    </source>
</evidence>
<gene>
    <name evidence="8" type="ORF">SOCE26_066750</name>
</gene>
<dbReference type="SMART" id="SM00729">
    <property type="entry name" value="Elp3"/>
    <property type="match status" value="1"/>
</dbReference>
<dbReference type="CDD" id="cd21109">
    <property type="entry name" value="SPASM"/>
    <property type="match status" value="1"/>
</dbReference>
<dbReference type="PANTHER" id="PTHR11228">
    <property type="entry name" value="RADICAL SAM DOMAIN PROTEIN"/>
    <property type="match status" value="1"/>
</dbReference>
<dbReference type="Pfam" id="PF04055">
    <property type="entry name" value="Radical_SAM"/>
    <property type="match status" value="1"/>
</dbReference>
<dbReference type="PROSITE" id="PS51918">
    <property type="entry name" value="RADICAL_SAM"/>
    <property type="match status" value="1"/>
</dbReference>
<dbReference type="Gene3D" id="3.20.20.70">
    <property type="entry name" value="Aldolase class I"/>
    <property type="match status" value="1"/>
</dbReference>
<dbReference type="EMBL" id="CP012673">
    <property type="protein sequence ID" value="AUX45194.1"/>
    <property type="molecule type" value="Genomic_DNA"/>
</dbReference>
<feature type="domain" description="Radical SAM core" evidence="7">
    <location>
        <begin position="49"/>
        <end position="267"/>
    </location>
</feature>
<dbReference type="Pfam" id="PF13186">
    <property type="entry name" value="SPASM"/>
    <property type="match status" value="1"/>
</dbReference>